<evidence type="ECO:0000313" key="3">
    <source>
        <dbReference type="EMBL" id="QBQ36130.1"/>
    </source>
</evidence>
<dbReference type="AlphaFoldDB" id="A0A4P7BD55"/>
<organism evidence="2 5">
    <name type="scientific">Pseudoduganella plicata</name>
    <dbReference type="NCBI Taxonomy" id="321984"/>
    <lineage>
        <taxon>Bacteria</taxon>
        <taxon>Pseudomonadati</taxon>
        <taxon>Pseudomonadota</taxon>
        <taxon>Betaproteobacteria</taxon>
        <taxon>Burkholderiales</taxon>
        <taxon>Oxalobacteraceae</taxon>
        <taxon>Telluria group</taxon>
        <taxon>Pseudoduganella</taxon>
    </lineage>
</organism>
<keyword evidence="1" id="KW-0732">Signal</keyword>
<sequence length="216" mass="24070">MSMRAGCWLAAVLLCGPAVAQDNVVLGDRWIYRTTVETFQPPRYKTNITTDRYVASYLNIVGKPVFYRYQVDPPSSDSGTPHGGTASDSCLFDIPVGKALPGGITCDEPLPTGKSWYARVDHESLEEWLTVTSHEEVKVGPRSWRATVIRSERTDLNDFDVGADGLGARKKTRTTYWYVPELKGMACIVREHLDSVGRVRFHESSELLEFTPAPAE</sequence>
<dbReference type="EMBL" id="BMWW01000001">
    <property type="protein sequence ID" value="GGY77860.1"/>
    <property type="molecule type" value="Genomic_DNA"/>
</dbReference>
<proteinExistence type="predicted"/>
<feature type="chain" id="PRO_5044606685" description="DUF3108 domain-containing protein" evidence="1">
    <location>
        <begin position="21"/>
        <end position="216"/>
    </location>
</feature>
<name>A0A4P7BD55_9BURK</name>
<reference evidence="2" key="3">
    <citation type="submission" date="2022-12" db="EMBL/GenBank/DDBJ databases">
        <authorList>
            <person name="Sun Q."/>
            <person name="Kim S."/>
        </authorList>
    </citation>
    <scope>NUCLEOTIDE SEQUENCE</scope>
    <source>
        <strain evidence="2">KCTC 12344</strain>
    </source>
</reference>
<dbReference type="RefSeq" id="WP_134384417.1">
    <property type="nucleotide sequence ID" value="NZ_BMWW01000001.1"/>
</dbReference>
<dbReference type="EMBL" id="CP038026">
    <property type="protein sequence ID" value="QBQ36130.1"/>
    <property type="molecule type" value="Genomic_DNA"/>
</dbReference>
<dbReference type="OrthoDB" id="574237at2"/>
<dbReference type="Proteomes" id="UP000294359">
    <property type="component" value="Chromosome"/>
</dbReference>
<feature type="signal peptide" evidence="1">
    <location>
        <begin position="1"/>
        <end position="20"/>
    </location>
</feature>
<gene>
    <name evidence="3" type="ORF">E1742_08165</name>
    <name evidence="2" type="ORF">GCM10007388_08350</name>
</gene>
<accession>A0A4P7BD55</accession>
<keyword evidence="4" id="KW-1185">Reference proteome</keyword>
<reference evidence="3 4" key="2">
    <citation type="submission" date="2019-03" db="EMBL/GenBank/DDBJ databases">
        <title>Draft Genome Sequences of Six Type Strains of the Genus Massilia.</title>
        <authorList>
            <person name="Miess H."/>
            <person name="Frediansyhah A."/>
            <person name="Gross H."/>
        </authorList>
    </citation>
    <scope>NUCLEOTIDE SEQUENCE [LARGE SCALE GENOMIC DNA]</scope>
    <source>
        <strain evidence="3 4">DSM 17505</strain>
    </source>
</reference>
<reference evidence="2" key="1">
    <citation type="journal article" date="2014" name="Int. J. Syst. Evol. Microbiol.">
        <title>Complete genome sequence of Corynebacterium casei LMG S-19264T (=DSM 44701T), isolated from a smear-ripened cheese.</title>
        <authorList>
            <consortium name="US DOE Joint Genome Institute (JGI-PGF)"/>
            <person name="Walter F."/>
            <person name="Albersmeier A."/>
            <person name="Kalinowski J."/>
            <person name="Ruckert C."/>
        </authorList>
    </citation>
    <scope>NUCLEOTIDE SEQUENCE</scope>
    <source>
        <strain evidence="2">KCTC 12344</strain>
    </source>
</reference>
<evidence type="ECO:0008006" key="6">
    <source>
        <dbReference type="Google" id="ProtNLM"/>
    </source>
</evidence>
<evidence type="ECO:0000313" key="4">
    <source>
        <dbReference type="Proteomes" id="UP000294359"/>
    </source>
</evidence>
<protein>
    <recommendedName>
        <fullName evidence="6">DUF3108 domain-containing protein</fullName>
    </recommendedName>
</protein>
<evidence type="ECO:0000256" key="1">
    <source>
        <dbReference type="SAM" id="SignalP"/>
    </source>
</evidence>
<evidence type="ECO:0000313" key="5">
    <source>
        <dbReference type="Proteomes" id="UP000619512"/>
    </source>
</evidence>
<evidence type="ECO:0000313" key="2">
    <source>
        <dbReference type="EMBL" id="GGY77860.1"/>
    </source>
</evidence>
<dbReference type="Proteomes" id="UP000619512">
    <property type="component" value="Unassembled WGS sequence"/>
</dbReference>